<dbReference type="EMBL" id="OCNF01000015">
    <property type="protein sequence ID" value="SOD69383.1"/>
    <property type="molecule type" value="Genomic_DNA"/>
</dbReference>
<keyword evidence="1" id="KW-0472">Membrane</keyword>
<organism evidence="2 3">
    <name type="scientific">Alysiella filiformis DSM 16848</name>
    <dbReference type="NCBI Taxonomy" id="1120981"/>
    <lineage>
        <taxon>Bacteria</taxon>
        <taxon>Pseudomonadati</taxon>
        <taxon>Pseudomonadota</taxon>
        <taxon>Betaproteobacteria</taxon>
        <taxon>Neisseriales</taxon>
        <taxon>Neisseriaceae</taxon>
        <taxon>Alysiella</taxon>
    </lineage>
</organism>
<evidence type="ECO:0000313" key="2">
    <source>
        <dbReference type="EMBL" id="SOD69383.1"/>
    </source>
</evidence>
<accession>A0A286EEP7</accession>
<evidence type="ECO:0000256" key="1">
    <source>
        <dbReference type="SAM" id="Phobius"/>
    </source>
</evidence>
<protein>
    <submittedName>
        <fullName evidence="2">Uncharacterized protein</fullName>
    </submittedName>
</protein>
<dbReference type="Proteomes" id="UP000219669">
    <property type="component" value="Unassembled WGS sequence"/>
</dbReference>
<keyword evidence="3" id="KW-1185">Reference proteome</keyword>
<keyword evidence="1" id="KW-0812">Transmembrane</keyword>
<name>A0A286EEP7_9NEIS</name>
<feature type="transmembrane region" description="Helical" evidence="1">
    <location>
        <begin position="22"/>
        <end position="41"/>
    </location>
</feature>
<sequence length="45" mass="5241">MTFIPKSIASDTVYFYKIQYKIMYMIGVVFITIFTLTALSMEGTY</sequence>
<reference evidence="2 3" key="1">
    <citation type="submission" date="2017-09" db="EMBL/GenBank/DDBJ databases">
        <authorList>
            <person name="Ehlers B."/>
            <person name="Leendertz F.H."/>
        </authorList>
    </citation>
    <scope>NUCLEOTIDE SEQUENCE [LARGE SCALE GENOMIC DNA]</scope>
    <source>
        <strain evidence="2 3">DSM 16848</strain>
    </source>
</reference>
<gene>
    <name evidence="2" type="ORF">SAMN02746062_01650</name>
</gene>
<proteinExistence type="predicted"/>
<keyword evidence="1" id="KW-1133">Transmembrane helix</keyword>
<dbReference type="AlphaFoldDB" id="A0A286EEP7"/>
<evidence type="ECO:0000313" key="3">
    <source>
        <dbReference type="Proteomes" id="UP000219669"/>
    </source>
</evidence>